<evidence type="ECO:0000256" key="9">
    <source>
        <dbReference type="SAM" id="SignalP"/>
    </source>
</evidence>
<dbReference type="Proteomes" id="UP001333110">
    <property type="component" value="Unassembled WGS sequence"/>
</dbReference>
<keyword evidence="12" id="KW-1185">Reference proteome</keyword>
<feature type="compositionally biased region" description="Basic and acidic residues" evidence="8">
    <location>
        <begin position="214"/>
        <end position="277"/>
    </location>
</feature>
<evidence type="ECO:0000256" key="4">
    <source>
        <dbReference type="ARBA" id="ARBA00022737"/>
    </source>
</evidence>
<dbReference type="GO" id="GO:0016020">
    <property type="term" value="C:membrane"/>
    <property type="evidence" value="ECO:0007669"/>
    <property type="project" value="InterPro"/>
</dbReference>
<feature type="disulfide bond" evidence="7">
    <location>
        <begin position="64"/>
        <end position="125"/>
    </location>
</feature>
<feature type="compositionally biased region" description="Basic residues" evidence="8">
    <location>
        <begin position="282"/>
        <end position="291"/>
    </location>
</feature>
<dbReference type="InterPro" id="IPR001190">
    <property type="entry name" value="SRCR"/>
</dbReference>
<reference evidence="11 12" key="1">
    <citation type="journal article" date="2023" name="J. Hered.">
        <title>Chromosome-level genome of the wood stork (Mycteria americana) provides insight into avian chromosome evolution.</title>
        <authorList>
            <person name="Flamio R. Jr."/>
            <person name="Ramstad K.M."/>
        </authorList>
    </citation>
    <scope>NUCLEOTIDE SEQUENCE [LARGE SCALE GENOMIC DNA]</scope>
    <source>
        <strain evidence="11">JAX WOST 10</strain>
    </source>
</reference>
<keyword evidence="4" id="KW-0677">Repeat</keyword>
<dbReference type="PRINTS" id="PR00258">
    <property type="entry name" value="SPERACTRCPTR"/>
</dbReference>
<evidence type="ECO:0000256" key="5">
    <source>
        <dbReference type="ARBA" id="ARBA00023157"/>
    </source>
</evidence>
<keyword evidence="2" id="KW-0964">Secreted</keyword>
<comment type="subcellular location">
    <subcellularLocation>
        <location evidence="1">Secreted</location>
    </subcellularLocation>
</comment>
<feature type="domain" description="SRCR" evidence="10">
    <location>
        <begin position="26"/>
        <end position="126"/>
    </location>
</feature>
<dbReference type="SMART" id="SM00202">
    <property type="entry name" value="SR"/>
    <property type="match status" value="1"/>
</dbReference>
<dbReference type="Pfam" id="PF00530">
    <property type="entry name" value="SRCR"/>
    <property type="match status" value="1"/>
</dbReference>
<feature type="disulfide bond" evidence="7">
    <location>
        <begin position="51"/>
        <end position="115"/>
    </location>
</feature>
<dbReference type="InterPro" id="IPR036772">
    <property type="entry name" value="SRCR-like_dom_sf"/>
</dbReference>
<protein>
    <recommendedName>
        <fullName evidence="10">SRCR domain-containing protein</fullName>
    </recommendedName>
</protein>
<evidence type="ECO:0000256" key="6">
    <source>
        <dbReference type="ARBA" id="ARBA00023180"/>
    </source>
</evidence>
<organism evidence="11 12">
    <name type="scientific">Mycteria americana</name>
    <name type="common">Wood stork</name>
    <dbReference type="NCBI Taxonomy" id="33587"/>
    <lineage>
        <taxon>Eukaryota</taxon>
        <taxon>Metazoa</taxon>
        <taxon>Chordata</taxon>
        <taxon>Craniata</taxon>
        <taxon>Vertebrata</taxon>
        <taxon>Euteleostomi</taxon>
        <taxon>Archelosauria</taxon>
        <taxon>Archosauria</taxon>
        <taxon>Dinosauria</taxon>
        <taxon>Saurischia</taxon>
        <taxon>Theropoda</taxon>
        <taxon>Coelurosauria</taxon>
        <taxon>Aves</taxon>
        <taxon>Neognathae</taxon>
        <taxon>Neoaves</taxon>
        <taxon>Aequornithes</taxon>
        <taxon>Ciconiiformes</taxon>
        <taxon>Ciconiidae</taxon>
        <taxon>Mycteria</taxon>
    </lineage>
</organism>
<evidence type="ECO:0000256" key="3">
    <source>
        <dbReference type="ARBA" id="ARBA00022729"/>
    </source>
</evidence>
<gene>
    <name evidence="11" type="ORF">QYF61_009454</name>
</gene>
<sequence length="291" mass="32326">MGTAMILTWLLLLGPAVLEAQSATHLQLVNGRHRCEGRVELYYDGSAGTVCDDSWDLSDAQVVCRQLGCGQAIAAVGNAYFGEGSGEILLDDVMCRGNEVSLSHCNHSGWRTHNCAHYEDAGVICSGAITFFFSKYFCYKLHSVYICRREHYTANDLHSANSLDSGDNLHSRDDLPSGDDHHSIHRQHSGDDVPSGDNHRSTNNRYNGDNLPSGDDHHSANDIHSRDVLPSGGDHHSTNDLPSRDKEHSTNNPHIRDNLPSRDDHHRTNSYHSRGEHTSFSTHHRLAVFNR</sequence>
<feature type="region of interest" description="Disordered" evidence="8">
    <location>
        <begin position="158"/>
        <end position="291"/>
    </location>
</feature>
<evidence type="ECO:0000259" key="10">
    <source>
        <dbReference type="PROSITE" id="PS50287"/>
    </source>
</evidence>
<proteinExistence type="predicted"/>
<dbReference type="PROSITE" id="PS50287">
    <property type="entry name" value="SRCR_2"/>
    <property type="match status" value="1"/>
</dbReference>
<feature type="signal peptide" evidence="9">
    <location>
        <begin position="1"/>
        <end position="20"/>
    </location>
</feature>
<evidence type="ECO:0000256" key="7">
    <source>
        <dbReference type="PROSITE-ProRule" id="PRU00196"/>
    </source>
</evidence>
<dbReference type="EMBL" id="JAUNZN010000005">
    <property type="protein sequence ID" value="KAK4820988.1"/>
    <property type="molecule type" value="Genomic_DNA"/>
</dbReference>
<feature type="compositionally biased region" description="Basic and acidic residues" evidence="8">
    <location>
        <begin position="167"/>
        <end position="182"/>
    </location>
</feature>
<keyword evidence="5 7" id="KW-1015">Disulfide bond</keyword>
<name>A0AAN7P442_MYCAM</name>
<dbReference type="Gene3D" id="3.10.250.10">
    <property type="entry name" value="SRCR-like domain"/>
    <property type="match status" value="1"/>
</dbReference>
<accession>A0AAN7P442</accession>
<comment type="caution">
    <text evidence="11">The sequence shown here is derived from an EMBL/GenBank/DDBJ whole genome shotgun (WGS) entry which is preliminary data.</text>
</comment>
<evidence type="ECO:0000313" key="11">
    <source>
        <dbReference type="EMBL" id="KAK4820988.1"/>
    </source>
</evidence>
<evidence type="ECO:0000256" key="8">
    <source>
        <dbReference type="SAM" id="MobiDB-lite"/>
    </source>
</evidence>
<dbReference type="AlphaFoldDB" id="A0AAN7P442"/>
<keyword evidence="6" id="KW-0325">Glycoprotein</keyword>
<dbReference type="PANTHER" id="PTHR19331:SF22">
    <property type="entry name" value="DELETED IN MALIGNANT BRAIN TUMORS 1 PROTEIN"/>
    <property type="match status" value="1"/>
</dbReference>
<dbReference type="SUPFAM" id="SSF56487">
    <property type="entry name" value="SRCR-like"/>
    <property type="match status" value="1"/>
</dbReference>
<dbReference type="PANTHER" id="PTHR19331">
    <property type="entry name" value="SCAVENGER RECEPTOR DOMAIN-CONTAINING"/>
    <property type="match status" value="1"/>
</dbReference>
<dbReference type="FunFam" id="3.10.250.10:FF:000003">
    <property type="entry name" value="Deleted in malignant brain tumors 1"/>
    <property type="match status" value="1"/>
</dbReference>
<keyword evidence="3 9" id="KW-0732">Signal</keyword>
<evidence type="ECO:0000256" key="2">
    <source>
        <dbReference type="ARBA" id="ARBA00022525"/>
    </source>
</evidence>
<feature type="disulfide bond" evidence="7">
    <location>
        <begin position="95"/>
        <end position="105"/>
    </location>
</feature>
<evidence type="ECO:0000313" key="12">
    <source>
        <dbReference type="Proteomes" id="UP001333110"/>
    </source>
</evidence>
<feature type="chain" id="PRO_5042917914" description="SRCR domain-containing protein" evidence="9">
    <location>
        <begin position="21"/>
        <end position="291"/>
    </location>
</feature>
<evidence type="ECO:0000256" key="1">
    <source>
        <dbReference type="ARBA" id="ARBA00004613"/>
    </source>
</evidence>